<evidence type="ECO:0000256" key="6">
    <source>
        <dbReference type="ARBA" id="ARBA00023170"/>
    </source>
</evidence>
<evidence type="ECO:0000256" key="7">
    <source>
        <dbReference type="ARBA" id="ARBA00023180"/>
    </source>
</evidence>
<dbReference type="Gene3D" id="3.80.10.10">
    <property type="entry name" value="Ribonuclease Inhibitor"/>
    <property type="match status" value="1"/>
</dbReference>
<dbReference type="EMBL" id="BDQV01001178">
    <property type="protein sequence ID" value="GAY69316.1"/>
    <property type="molecule type" value="Genomic_DNA"/>
</dbReference>
<evidence type="ECO:0000256" key="1">
    <source>
        <dbReference type="ARBA" id="ARBA00004479"/>
    </source>
</evidence>
<comment type="subcellular location">
    <subcellularLocation>
        <location evidence="1">Membrane</location>
        <topology evidence="1">Single-pass type I membrane protein</topology>
    </subcellularLocation>
</comment>
<dbReference type="InterPro" id="IPR001611">
    <property type="entry name" value="Leu-rich_rpt"/>
</dbReference>
<dbReference type="PANTHER" id="PTHR48063:SF101">
    <property type="entry name" value="LRR RECEPTOR-LIKE SERINE_THREONINE-PROTEIN KINASE FLS2"/>
    <property type="match status" value="1"/>
</dbReference>
<dbReference type="InterPro" id="IPR032675">
    <property type="entry name" value="LRR_dom_sf"/>
</dbReference>
<dbReference type="Pfam" id="PF00560">
    <property type="entry name" value="LRR_1"/>
    <property type="match status" value="3"/>
</dbReference>
<sequence>MSRQVIKGTFGEEGLHQKNLKRPLTGCCACKKLLRRSLRLHSLRYLNLEENNLANCSDWFQVIGKLHSLKTLTSHSCYLRPVIPLSLNHLNSSTSLKTLVLSYNNLTSSIFPWLSNISSNFVSIDLSFNQLQGSIPDSSQHMVYLEHLSLMFNELEGGIPKFFGNMLNLSDNKLGG</sequence>
<evidence type="ECO:0000313" key="8">
    <source>
        <dbReference type="EMBL" id="GAY69316.1"/>
    </source>
</evidence>
<evidence type="ECO:0000256" key="4">
    <source>
        <dbReference type="ARBA" id="ARBA00022989"/>
    </source>
</evidence>
<comment type="caution">
    <text evidence="8">The sequence shown here is derived from an EMBL/GenBank/DDBJ whole genome shotgun (WGS) entry which is preliminary data.</text>
</comment>
<evidence type="ECO:0000256" key="3">
    <source>
        <dbReference type="ARBA" id="ARBA00022729"/>
    </source>
</evidence>
<dbReference type="GO" id="GO:0016020">
    <property type="term" value="C:membrane"/>
    <property type="evidence" value="ECO:0007669"/>
    <property type="project" value="UniProtKB-SubCell"/>
</dbReference>
<keyword evidence="5" id="KW-0472">Membrane</keyword>
<keyword evidence="9" id="KW-1185">Reference proteome</keyword>
<evidence type="ECO:0008006" key="10">
    <source>
        <dbReference type="Google" id="ProtNLM"/>
    </source>
</evidence>
<keyword evidence="4" id="KW-1133">Transmembrane helix</keyword>
<keyword evidence="7" id="KW-0325">Glycoprotein</keyword>
<keyword evidence="2" id="KW-0812">Transmembrane</keyword>
<evidence type="ECO:0000313" key="9">
    <source>
        <dbReference type="Proteomes" id="UP000236630"/>
    </source>
</evidence>
<protein>
    <recommendedName>
        <fullName evidence="10">Leucine-rich repeat-containing N-terminal plant-type domain-containing protein</fullName>
    </recommendedName>
</protein>
<reference evidence="8 9" key="1">
    <citation type="journal article" date="2017" name="Front. Genet.">
        <title>Draft sequencing of the heterozygous diploid genome of Satsuma (Citrus unshiu Marc.) using a hybrid assembly approach.</title>
        <authorList>
            <person name="Shimizu T."/>
            <person name="Tanizawa Y."/>
            <person name="Mochizuki T."/>
            <person name="Nagasaki H."/>
            <person name="Yoshioka T."/>
            <person name="Toyoda A."/>
            <person name="Fujiyama A."/>
            <person name="Kaminuma E."/>
            <person name="Nakamura Y."/>
        </authorList>
    </citation>
    <scope>NUCLEOTIDE SEQUENCE [LARGE SCALE GENOMIC DNA]</scope>
    <source>
        <strain evidence="9">cv. Miyagawa wase</strain>
    </source>
</reference>
<dbReference type="PANTHER" id="PTHR48063">
    <property type="entry name" value="LRR RECEPTOR-LIKE KINASE"/>
    <property type="match status" value="1"/>
</dbReference>
<evidence type="ECO:0000256" key="5">
    <source>
        <dbReference type="ARBA" id="ARBA00023136"/>
    </source>
</evidence>
<keyword evidence="3" id="KW-0732">Signal</keyword>
<evidence type="ECO:0000256" key="2">
    <source>
        <dbReference type="ARBA" id="ARBA00022692"/>
    </source>
</evidence>
<proteinExistence type="predicted"/>
<name>A0A2H5QXH3_CITUN</name>
<keyword evidence="6" id="KW-0675">Receptor</keyword>
<dbReference type="Proteomes" id="UP000236630">
    <property type="component" value="Unassembled WGS sequence"/>
</dbReference>
<dbReference type="STRING" id="55188.A0A2H5QXH3"/>
<dbReference type="InterPro" id="IPR046956">
    <property type="entry name" value="RLP23-like"/>
</dbReference>
<organism evidence="8 9">
    <name type="scientific">Citrus unshiu</name>
    <name type="common">Satsuma mandarin</name>
    <name type="synonym">Citrus nobilis var. unshiu</name>
    <dbReference type="NCBI Taxonomy" id="55188"/>
    <lineage>
        <taxon>Eukaryota</taxon>
        <taxon>Viridiplantae</taxon>
        <taxon>Streptophyta</taxon>
        <taxon>Embryophyta</taxon>
        <taxon>Tracheophyta</taxon>
        <taxon>Spermatophyta</taxon>
        <taxon>Magnoliopsida</taxon>
        <taxon>eudicotyledons</taxon>
        <taxon>Gunneridae</taxon>
        <taxon>Pentapetalae</taxon>
        <taxon>rosids</taxon>
        <taxon>malvids</taxon>
        <taxon>Sapindales</taxon>
        <taxon>Rutaceae</taxon>
        <taxon>Aurantioideae</taxon>
        <taxon>Citrus</taxon>
    </lineage>
</organism>
<accession>A0A2H5QXH3</accession>
<dbReference type="AlphaFoldDB" id="A0A2H5QXH3"/>
<gene>
    <name evidence="8" type="ORF">CUMW_270960</name>
</gene>
<dbReference type="SUPFAM" id="SSF52058">
    <property type="entry name" value="L domain-like"/>
    <property type="match status" value="1"/>
</dbReference>